<name>A0A1C6RQD6_9ACTN</name>
<dbReference type="EMBL" id="FMHU01000001">
    <property type="protein sequence ID" value="SCL19363.1"/>
    <property type="molecule type" value="Genomic_DNA"/>
</dbReference>
<evidence type="ECO:0000313" key="3">
    <source>
        <dbReference type="Proteomes" id="UP000198906"/>
    </source>
</evidence>
<dbReference type="SUPFAM" id="SSF142433">
    <property type="entry name" value="CinA-like"/>
    <property type="match status" value="1"/>
</dbReference>
<dbReference type="STRING" id="47866.GA0074694_2660"/>
<dbReference type="Proteomes" id="UP000198906">
    <property type="component" value="Unassembled WGS sequence"/>
</dbReference>
<evidence type="ECO:0000313" key="2">
    <source>
        <dbReference type="EMBL" id="SCL19363.1"/>
    </source>
</evidence>
<gene>
    <name evidence="2" type="ORF">GA0074694_2660</name>
</gene>
<proteinExistence type="predicted"/>
<dbReference type="NCBIfam" id="TIGR00199">
    <property type="entry name" value="PncC_domain"/>
    <property type="match status" value="1"/>
</dbReference>
<reference evidence="3" key="1">
    <citation type="submission" date="2016-06" db="EMBL/GenBank/DDBJ databases">
        <authorList>
            <person name="Varghese N."/>
        </authorList>
    </citation>
    <scope>NUCLEOTIDE SEQUENCE [LARGE SCALE GENOMIC DNA]</scope>
    <source>
        <strain evidence="3">DSM 46123</strain>
    </source>
</reference>
<accession>A0A1C6RQD6</accession>
<dbReference type="InterPro" id="IPR036653">
    <property type="entry name" value="CinA-like_C"/>
</dbReference>
<dbReference type="Pfam" id="PF02464">
    <property type="entry name" value="CinA"/>
    <property type="match status" value="1"/>
</dbReference>
<dbReference type="InterPro" id="IPR008136">
    <property type="entry name" value="CinA_C"/>
</dbReference>
<organism evidence="2 3">
    <name type="scientific">Micromonospora inyonensis</name>
    <dbReference type="NCBI Taxonomy" id="47866"/>
    <lineage>
        <taxon>Bacteria</taxon>
        <taxon>Bacillati</taxon>
        <taxon>Actinomycetota</taxon>
        <taxon>Actinomycetes</taxon>
        <taxon>Micromonosporales</taxon>
        <taxon>Micromonosporaceae</taxon>
        <taxon>Micromonospora</taxon>
    </lineage>
</organism>
<keyword evidence="3" id="KW-1185">Reference proteome</keyword>
<sequence>MLPEEIVANLFKRHGLTLATAESLTGGMVGERVTSVPGASAYYLGGVITYATEAKRDVLGVSADVLRTDGPVSSRAASEMALRASERFGSSVGVATTGVAGPAMQDGHPVGTLFVGICCHGQVRCLPFRGPDGSREEIRRWASEMALNAVIDAVRDARPVGDR</sequence>
<protein>
    <submittedName>
        <fullName evidence="2">Nicotinamide-nucleotide amidase</fullName>
    </submittedName>
</protein>
<dbReference type="AlphaFoldDB" id="A0A1C6RQD6"/>
<dbReference type="Gene3D" id="3.90.950.20">
    <property type="entry name" value="CinA-like"/>
    <property type="match status" value="1"/>
</dbReference>
<feature type="domain" description="CinA C-terminal" evidence="1">
    <location>
        <begin position="4"/>
        <end position="152"/>
    </location>
</feature>
<dbReference type="RefSeq" id="WP_245714665.1">
    <property type="nucleotide sequence ID" value="NZ_FMHU01000001.1"/>
</dbReference>
<evidence type="ECO:0000259" key="1">
    <source>
        <dbReference type="Pfam" id="PF02464"/>
    </source>
</evidence>